<dbReference type="EMBL" id="AP021879">
    <property type="protein sequence ID" value="BBO91777.1"/>
    <property type="molecule type" value="Genomic_DNA"/>
</dbReference>
<accession>A0A5K8AGK3</accession>
<evidence type="ECO:0000313" key="4">
    <source>
        <dbReference type="Proteomes" id="UP000422108"/>
    </source>
</evidence>
<feature type="chain" id="PRO_5024418593" description="Double Cache domain-containing protein" evidence="1">
    <location>
        <begin position="28"/>
        <end position="164"/>
    </location>
</feature>
<sequence length="164" mass="18556">MEAALKRITTHTLTVFILVLLAFPALAGTRDDCITKCKEAAEFIKSRGIDTAIKEIGNKNGRFVWYEGVSYVFLMNMKAKMLAHPHKPELTQAESLYETTDVNGKQLFKDMIETAKKGKGWTKYVWPVPGMGINKPKYTFIYRVSGTDYFIGAGFYVMAPGEYY</sequence>
<keyword evidence="4" id="KW-1185">Reference proteome</keyword>
<name>A0A5K8AGK3_9BACT</name>
<evidence type="ECO:0000256" key="1">
    <source>
        <dbReference type="SAM" id="SignalP"/>
    </source>
</evidence>
<reference evidence="3 4" key="1">
    <citation type="submission" date="2019-11" db="EMBL/GenBank/DDBJ databases">
        <title>Comparative genomics of hydrocarbon-degrading Desulfosarcina strains.</title>
        <authorList>
            <person name="Watanabe M."/>
            <person name="Kojima H."/>
            <person name="Fukui M."/>
        </authorList>
    </citation>
    <scope>NUCLEOTIDE SEQUENCE [LARGE SCALE GENOMIC DNA]</scope>
    <source>
        <strain evidence="4">oXyS1</strain>
    </source>
</reference>
<keyword evidence="1" id="KW-0732">Signal</keyword>
<dbReference type="Gene3D" id="3.30.450.20">
    <property type="entry name" value="PAS domain"/>
    <property type="match status" value="1"/>
</dbReference>
<protein>
    <recommendedName>
        <fullName evidence="2">Double Cache domain-containing protein</fullName>
    </recommendedName>
</protein>
<proteinExistence type="predicted"/>
<evidence type="ECO:0000313" key="3">
    <source>
        <dbReference type="EMBL" id="BBO91777.1"/>
    </source>
</evidence>
<evidence type="ECO:0000259" key="2">
    <source>
        <dbReference type="Pfam" id="PF08269"/>
    </source>
</evidence>
<feature type="domain" description="Double Cache" evidence="2">
    <location>
        <begin position="59"/>
        <end position="157"/>
    </location>
</feature>
<dbReference type="Proteomes" id="UP000422108">
    <property type="component" value="Chromosome"/>
</dbReference>
<dbReference type="InterPro" id="IPR004010">
    <property type="entry name" value="Double_Cache_2"/>
</dbReference>
<organism evidence="3 4">
    <name type="scientific">Desulfosarcina ovata subsp. ovata</name>
    <dbReference type="NCBI Taxonomy" id="2752305"/>
    <lineage>
        <taxon>Bacteria</taxon>
        <taxon>Pseudomonadati</taxon>
        <taxon>Thermodesulfobacteriota</taxon>
        <taxon>Desulfobacteria</taxon>
        <taxon>Desulfobacterales</taxon>
        <taxon>Desulfosarcinaceae</taxon>
        <taxon>Desulfosarcina</taxon>
    </lineage>
</organism>
<dbReference type="AlphaFoldDB" id="A0A5K8AGK3"/>
<dbReference type="Pfam" id="PF08269">
    <property type="entry name" value="dCache_2"/>
    <property type="match status" value="1"/>
</dbReference>
<feature type="signal peptide" evidence="1">
    <location>
        <begin position="1"/>
        <end position="27"/>
    </location>
</feature>
<gene>
    <name evidence="3" type="ORF">DSCOOX_49570</name>
</gene>